<dbReference type="EMBL" id="CP002770">
    <property type="protein sequence ID" value="AEG14564.1"/>
    <property type="molecule type" value="Genomic_DNA"/>
</dbReference>
<evidence type="ECO:0008006" key="3">
    <source>
        <dbReference type="Google" id="ProtNLM"/>
    </source>
</evidence>
<dbReference type="AlphaFoldDB" id="A0AAU8P8L2"/>
<dbReference type="KEGG" id="dku:Desku_0969"/>
<gene>
    <name evidence="1" type="ordered locus">Desku_0969</name>
</gene>
<name>A0AAU8P8L2_DESK7</name>
<keyword evidence="2" id="KW-1185">Reference proteome</keyword>
<proteinExistence type="predicted"/>
<protein>
    <recommendedName>
        <fullName evidence="3">MazG nucleotide pyrophosphohydrolase</fullName>
    </recommendedName>
</protein>
<evidence type="ECO:0000313" key="1">
    <source>
        <dbReference type="EMBL" id="AEG14564.1"/>
    </source>
</evidence>
<dbReference type="RefSeq" id="WP_013822079.1">
    <property type="nucleotide sequence ID" value="NC_015573.1"/>
</dbReference>
<organism evidence="1 2">
    <name type="scientific">Desulfofundulus kuznetsovii (strain DSM 6115 / VKM B-1805 / 17)</name>
    <name type="common">Desulfotomaculum kuznetsovii</name>
    <dbReference type="NCBI Taxonomy" id="760568"/>
    <lineage>
        <taxon>Bacteria</taxon>
        <taxon>Bacillati</taxon>
        <taxon>Bacillota</taxon>
        <taxon>Clostridia</taxon>
        <taxon>Eubacteriales</taxon>
        <taxon>Peptococcaceae</taxon>
        <taxon>Desulfofundulus</taxon>
    </lineage>
</organism>
<dbReference type="Proteomes" id="UP000009229">
    <property type="component" value="Chromosome"/>
</dbReference>
<reference evidence="2" key="1">
    <citation type="submission" date="2011-05" db="EMBL/GenBank/DDBJ databases">
        <title>Complete sequence of Desulfotomaculum kuznetsovii DSM 6115.</title>
        <authorList>
            <person name="Lucas S."/>
            <person name="Han J."/>
            <person name="Lapidus A."/>
            <person name="Cheng J.-F."/>
            <person name="Goodwin L."/>
            <person name="Pitluck S."/>
            <person name="Peters L."/>
            <person name="Mikhailova N."/>
            <person name="Lu M."/>
            <person name="Saunders E."/>
            <person name="Han C."/>
            <person name="Tapia R."/>
            <person name="Land M."/>
            <person name="Hauser L."/>
            <person name="Kyrpides N."/>
            <person name="Ivanova N."/>
            <person name="Pagani I."/>
            <person name="Nazina T."/>
            <person name="Ivanova A."/>
            <person name="Parshina S."/>
            <person name="Kuever J."/>
            <person name="Muyzer G."/>
            <person name="Plugge C."/>
            <person name="Stams A."/>
            <person name="Woyke T."/>
        </authorList>
    </citation>
    <scope>NUCLEOTIDE SEQUENCE [LARGE SCALE GENOMIC DNA]</scope>
    <source>
        <strain evidence="2">DSM 6115 / VKM B-1805 / 17</strain>
    </source>
</reference>
<accession>A0AAU8P8L2</accession>
<evidence type="ECO:0000313" key="2">
    <source>
        <dbReference type="Proteomes" id="UP000009229"/>
    </source>
</evidence>
<sequence length="134" mass="15374">MEFNNDIWETVKRVLDHTAISWLPEGIRKSPVAVLEDARCWFSPVNDPEKGPEYQSRVERLDSICDEIADLLPDDGKELIEELKEVYAFLEEMNVRHSYRLGLRDGFLLAVELLAETKQRAGKRDGKKVAESGK</sequence>